<dbReference type="OrthoDB" id="9804920at2"/>
<dbReference type="GO" id="GO:0070573">
    <property type="term" value="F:metallodipeptidase activity"/>
    <property type="evidence" value="ECO:0007669"/>
    <property type="project" value="InterPro"/>
</dbReference>
<dbReference type="Pfam" id="PF01244">
    <property type="entry name" value="Peptidase_M19"/>
    <property type="match status" value="1"/>
</dbReference>
<accession>A0A2U2BUU7</accession>
<dbReference type="Gene3D" id="3.20.20.140">
    <property type="entry name" value="Metal-dependent hydrolases"/>
    <property type="match status" value="1"/>
</dbReference>
<keyword evidence="2" id="KW-1185">Reference proteome</keyword>
<protein>
    <submittedName>
        <fullName evidence="1">Peptidase M19</fullName>
    </submittedName>
</protein>
<comment type="caution">
    <text evidence="1">The sequence shown here is derived from an EMBL/GenBank/DDBJ whole genome shotgun (WGS) entry which is preliminary data.</text>
</comment>
<dbReference type="PANTHER" id="PTHR10443">
    <property type="entry name" value="MICROSOMAL DIPEPTIDASE"/>
    <property type="match status" value="1"/>
</dbReference>
<evidence type="ECO:0000313" key="2">
    <source>
        <dbReference type="Proteomes" id="UP000245168"/>
    </source>
</evidence>
<sequence length="337" mass="36649">MTLQETTSRSDAAAALVRDSLVWDMVFPYEPSVGNDLDKLAVCREAGYSFISLTVAGDNHDSGEAVRRVAAARRAVREREGCRLVERVADIDAARAAGELAVALHFEGTRCLERDLDLVEAFYALGVRHNLLAFNVGNSVAGGCTEGDRDRGLTAFGRRVVAEMERVGMLVDLSHTGGASALEALEMATRPAIFSHSNAAAVADSFRNVTDAHIRACVETGGVIGISGSSVYLGDPECSTETIFRHIDHICQVAGSPAHVGIGFDVVFDAQAVNEYAESRPDEWPMVREPGWRGFHYVRPGQLPEIVERLLKAGWRDDDVRGFLGENFRRVCAEVWA</sequence>
<dbReference type="Proteomes" id="UP000245168">
    <property type="component" value="Unassembled WGS sequence"/>
</dbReference>
<proteinExistence type="predicted"/>
<organism evidence="1 2">
    <name type="scientific">Marinicauda salina</name>
    <dbReference type="NCBI Taxonomy" id="2135793"/>
    <lineage>
        <taxon>Bacteria</taxon>
        <taxon>Pseudomonadati</taxon>
        <taxon>Pseudomonadota</taxon>
        <taxon>Alphaproteobacteria</taxon>
        <taxon>Maricaulales</taxon>
        <taxon>Maricaulaceae</taxon>
        <taxon>Marinicauda</taxon>
    </lineage>
</organism>
<dbReference type="InterPro" id="IPR032466">
    <property type="entry name" value="Metal_Hydrolase"/>
</dbReference>
<reference evidence="2" key="1">
    <citation type="submission" date="2018-05" db="EMBL/GenBank/DDBJ databases">
        <authorList>
            <person name="Liu B.-T."/>
        </authorList>
    </citation>
    <scope>NUCLEOTIDE SEQUENCE [LARGE SCALE GENOMIC DNA]</scope>
    <source>
        <strain evidence="2">WD6-1</strain>
    </source>
</reference>
<gene>
    <name evidence="1" type="ORF">DDZ18_09015</name>
</gene>
<dbReference type="PANTHER" id="PTHR10443:SF12">
    <property type="entry name" value="DIPEPTIDASE"/>
    <property type="match status" value="1"/>
</dbReference>
<dbReference type="AlphaFoldDB" id="A0A2U2BUU7"/>
<dbReference type="InterPro" id="IPR008257">
    <property type="entry name" value="Pept_M19"/>
</dbReference>
<dbReference type="GO" id="GO:0006508">
    <property type="term" value="P:proteolysis"/>
    <property type="evidence" value="ECO:0007669"/>
    <property type="project" value="InterPro"/>
</dbReference>
<evidence type="ECO:0000313" key="1">
    <source>
        <dbReference type="EMBL" id="PWE17783.1"/>
    </source>
</evidence>
<name>A0A2U2BUU7_9PROT</name>
<dbReference type="PROSITE" id="PS51365">
    <property type="entry name" value="RENAL_DIPEPTIDASE_2"/>
    <property type="match status" value="1"/>
</dbReference>
<dbReference type="RefSeq" id="WP_109253014.1">
    <property type="nucleotide sequence ID" value="NZ_QEXV01000003.1"/>
</dbReference>
<dbReference type="EMBL" id="QEXV01000003">
    <property type="protein sequence ID" value="PWE17783.1"/>
    <property type="molecule type" value="Genomic_DNA"/>
</dbReference>
<dbReference type="SUPFAM" id="SSF51556">
    <property type="entry name" value="Metallo-dependent hydrolases"/>
    <property type="match status" value="1"/>
</dbReference>